<proteinExistence type="predicted"/>
<dbReference type="EMBL" id="ML739103">
    <property type="protein sequence ID" value="KAE8353249.1"/>
    <property type="molecule type" value="Genomic_DNA"/>
</dbReference>
<sequence length="108" mass="12110">MTAFLNSCTFPGVKARGLAYLCLIETCGCNNGDGEDCEKINPLAEVWVNSSAVILLDWFRPDSAKVAVDREFEDRDALVLSVARISRIDKMESREWRLELAQGRLESL</sequence>
<protein>
    <submittedName>
        <fullName evidence="1">Uncharacterized protein</fullName>
    </submittedName>
</protein>
<dbReference type="AlphaFoldDB" id="A0A5N6Z950"/>
<accession>A0A5N6Z950</accession>
<reference evidence="2" key="1">
    <citation type="submission" date="2019-04" db="EMBL/GenBank/DDBJ databases">
        <title>Friends and foes A comparative genomics studyof 23 Aspergillus species from section Flavi.</title>
        <authorList>
            <consortium name="DOE Joint Genome Institute"/>
            <person name="Kjaerbolling I."/>
            <person name="Vesth T."/>
            <person name="Frisvad J.C."/>
            <person name="Nybo J.L."/>
            <person name="Theobald S."/>
            <person name="Kildgaard S."/>
            <person name="Isbrandt T."/>
            <person name="Kuo A."/>
            <person name="Sato A."/>
            <person name="Lyhne E.K."/>
            <person name="Kogle M.E."/>
            <person name="Wiebenga A."/>
            <person name="Kun R.S."/>
            <person name="Lubbers R.J."/>
            <person name="Makela M.R."/>
            <person name="Barry K."/>
            <person name="Chovatia M."/>
            <person name="Clum A."/>
            <person name="Daum C."/>
            <person name="Haridas S."/>
            <person name="He G."/>
            <person name="LaButti K."/>
            <person name="Lipzen A."/>
            <person name="Mondo S."/>
            <person name="Riley R."/>
            <person name="Salamov A."/>
            <person name="Simmons B.A."/>
            <person name="Magnuson J.K."/>
            <person name="Henrissat B."/>
            <person name="Mortensen U.H."/>
            <person name="Larsen T.O."/>
            <person name="Devries R.P."/>
            <person name="Grigoriev I.V."/>
            <person name="Machida M."/>
            <person name="Baker S.E."/>
            <person name="Andersen M.R."/>
        </authorList>
    </citation>
    <scope>NUCLEOTIDE SEQUENCE [LARGE SCALE GENOMIC DNA]</scope>
    <source>
        <strain evidence="2">CBS 553.77</strain>
    </source>
</reference>
<dbReference type="Proteomes" id="UP000327118">
    <property type="component" value="Unassembled WGS sequence"/>
</dbReference>
<organism evidence="1 2">
    <name type="scientific">Aspergillus coremiiformis</name>
    <dbReference type="NCBI Taxonomy" id="138285"/>
    <lineage>
        <taxon>Eukaryota</taxon>
        <taxon>Fungi</taxon>
        <taxon>Dikarya</taxon>
        <taxon>Ascomycota</taxon>
        <taxon>Pezizomycotina</taxon>
        <taxon>Eurotiomycetes</taxon>
        <taxon>Eurotiomycetidae</taxon>
        <taxon>Eurotiales</taxon>
        <taxon>Aspergillaceae</taxon>
        <taxon>Aspergillus</taxon>
        <taxon>Aspergillus subgen. Circumdati</taxon>
    </lineage>
</organism>
<evidence type="ECO:0000313" key="1">
    <source>
        <dbReference type="EMBL" id="KAE8353249.1"/>
    </source>
</evidence>
<gene>
    <name evidence="1" type="ORF">BDV28DRAFT_111479</name>
</gene>
<name>A0A5N6Z950_9EURO</name>
<keyword evidence="2" id="KW-1185">Reference proteome</keyword>
<evidence type="ECO:0000313" key="2">
    <source>
        <dbReference type="Proteomes" id="UP000327118"/>
    </source>
</evidence>